<organism evidence="1 2">
    <name type="scientific">Streptomyces pyxinae</name>
    <dbReference type="NCBI Taxonomy" id="2970734"/>
    <lineage>
        <taxon>Bacteria</taxon>
        <taxon>Bacillati</taxon>
        <taxon>Actinomycetota</taxon>
        <taxon>Actinomycetes</taxon>
        <taxon>Kitasatosporales</taxon>
        <taxon>Streptomycetaceae</taxon>
        <taxon>Streptomyces</taxon>
    </lineage>
</organism>
<dbReference type="EMBL" id="JANUGQ010000001">
    <property type="protein sequence ID" value="MCS0634617.1"/>
    <property type="molecule type" value="Genomic_DNA"/>
</dbReference>
<comment type="caution">
    <text evidence="1">The sequence shown here is derived from an EMBL/GenBank/DDBJ whole genome shotgun (WGS) entry which is preliminary data.</text>
</comment>
<evidence type="ECO:0000313" key="1">
    <source>
        <dbReference type="EMBL" id="MCS0634617.1"/>
    </source>
</evidence>
<evidence type="ECO:0000313" key="2">
    <source>
        <dbReference type="Proteomes" id="UP001431313"/>
    </source>
</evidence>
<proteinExistence type="predicted"/>
<name>A0ABT2CB45_9ACTN</name>
<gene>
    <name evidence="1" type="ORF">NX801_02865</name>
</gene>
<dbReference type="RefSeq" id="WP_258785113.1">
    <property type="nucleotide sequence ID" value="NZ_JANUGQ010000001.1"/>
</dbReference>
<evidence type="ECO:0008006" key="3">
    <source>
        <dbReference type="Google" id="ProtNLM"/>
    </source>
</evidence>
<accession>A0ABT2CB45</accession>
<reference evidence="1" key="1">
    <citation type="submission" date="2022-08" db="EMBL/GenBank/DDBJ databases">
        <authorList>
            <person name="Somphong A."/>
            <person name="Phongsopitanun W."/>
        </authorList>
    </citation>
    <scope>NUCLEOTIDE SEQUENCE</scope>
    <source>
        <strain evidence="1">LP05-1</strain>
    </source>
</reference>
<protein>
    <recommendedName>
        <fullName evidence="3">Secreted protein</fullName>
    </recommendedName>
</protein>
<keyword evidence="2" id="KW-1185">Reference proteome</keyword>
<sequence length="213" mass="22747">MTSVSVKKRIALAVAAAAVLIAGWGVVSYATGAPPFGGRGTIGAKDVCESLGDPEEAAGLLNRLLPDSSEYSFSDHLTASPRTGHDTNFDTSCFINGDDGRLMSVRTELRAGETLDQWQTEVRENYDEPERNVKAFDAGRRAFSGRRLAAINSACVPEDEIPFGPYRLSTTVALQYTVPDDRVADLRRLAELAAEKAHGDARCAVAAEGGSAR</sequence>
<dbReference type="Proteomes" id="UP001431313">
    <property type="component" value="Unassembled WGS sequence"/>
</dbReference>